<feature type="transmembrane region" description="Helical" evidence="6">
    <location>
        <begin position="150"/>
        <end position="169"/>
    </location>
</feature>
<dbReference type="PANTHER" id="PTHR33545">
    <property type="entry name" value="UPF0750 MEMBRANE PROTEIN YITT-RELATED"/>
    <property type="match status" value="1"/>
</dbReference>
<dbReference type="PIRSF" id="PIRSF006483">
    <property type="entry name" value="Membrane_protein_YitT"/>
    <property type="match status" value="1"/>
</dbReference>
<feature type="transmembrane region" description="Helical" evidence="6">
    <location>
        <begin position="46"/>
        <end position="73"/>
    </location>
</feature>
<protein>
    <recommendedName>
        <fullName evidence="7">DUF2179 domain-containing protein</fullName>
    </recommendedName>
</protein>
<keyword evidence="2" id="KW-1003">Cell membrane</keyword>
<keyword evidence="5 6" id="KW-0472">Membrane</keyword>
<feature type="domain" description="DUF2179" evidence="7">
    <location>
        <begin position="221"/>
        <end position="275"/>
    </location>
</feature>
<dbReference type="EMBL" id="LNQE01001882">
    <property type="protein sequence ID" value="KUG03375.1"/>
    <property type="molecule type" value="Genomic_DNA"/>
</dbReference>
<evidence type="ECO:0000313" key="8">
    <source>
        <dbReference type="EMBL" id="KUG03375.1"/>
    </source>
</evidence>
<dbReference type="AlphaFoldDB" id="A0A0W8E404"/>
<dbReference type="Gene3D" id="3.30.70.120">
    <property type="match status" value="1"/>
</dbReference>
<evidence type="ECO:0000256" key="6">
    <source>
        <dbReference type="SAM" id="Phobius"/>
    </source>
</evidence>
<organism evidence="8">
    <name type="scientific">hydrocarbon metagenome</name>
    <dbReference type="NCBI Taxonomy" id="938273"/>
    <lineage>
        <taxon>unclassified sequences</taxon>
        <taxon>metagenomes</taxon>
        <taxon>ecological metagenomes</taxon>
    </lineage>
</organism>
<dbReference type="CDD" id="cd16380">
    <property type="entry name" value="YitT_C"/>
    <property type="match status" value="1"/>
</dbReference>
<feature type="transmembrane region" description="Helical" evidence="6">
    <location>
        <begin position="175"/>
        <end position="195"/>
    </location>
</feature>
<feature type="transmembrane region" description="Helical" evidence="6">
    <location>
        <begin position="111"/>
        <end position="130"/>
    </location>
</feature>
<dbReference type="GO" id="GO:0005886">
    <property type="term" value="C:plasma membrane"/>
    <property type="evidence" value="ECO:0007669"/>
    <property type="project" value="UniProtKB-SubCell"/>
</dbReference>
<evidence type="ECO:0000256" key="4">
    <source>
        <dbReference type="ARBA" id="ARBA00022989"/>
    </source>
</evidence>
<sequence>MKQFIRGFFLLTLGAFLDAAGFYFFLAPNDIAAGGINGLALVLNTYLPQFPLGSLVLVMSIIMLLIGFILVGAVFGFKTIYCSILIPLMIWGLELLYPLNAPLGSDTLVQLIFGVLISGIGIALLFNQNASSGGTDIAGRILYKFYHIDLGKGLFMIDFFITIAATLTFGIEKGMYALLGVILYSLVIDAVIAGFNVRKHVTIITGESELIKRFIVEDLQRGATLYAARGAYTGDEREVIITIVNRREFIHLRDYIKNQDPRAFITVQNTHDVLGEGFKSIE</sequence>
<keyword evidence="4 6" id="KW-1133">Transmembrane helix</keyword>
<name>A0A0W8E404_9ZZZZ</name>
<evidence type="ECO:0000256" key="5">
    <source>
        <dbReference type="ARBA" id="ARBA00023136"/>
    </source>
</evidence>
<dbReference type="Pfam" id="PF02588">
    <property type="entry name" value="YitT_membrane"/>
    <property type="match status" value="1"/>
</dbReference>
<feature type="transmembrane region" description="Helical" evidence="6">
    <location>
        <begin position="7"/>
        <end position="26"/>
    </location>
</feature>
<dbReference type="InterPro" id="IPR015867">
    <property type="entry name" value="N-reg_PII/ATP_PRibTrfase_C"/>
</dbReference>
<dbReference type="InterPro" id="IPR019264">
    <property type="entry name" value="DUF2179"/>
</dbReference>
<evidence type="ECO:0000256" key="2">
    <source>
        <dbReference type="ARBA" id="ARBA00022475"/>
    </source>
</evidence>
<dbReference type="PANTHER" id="PTHR33545:SF9">
    <property type="entry name" value="UPF0750 MEMBRANE PROTEIN YITE"/>
    <property type="match status" value="1"/>
</dbReference>
<dbReference type="InterPro" id="IPR003740">
    <property type="entry name" value="YitT"/>
</dbReference>
<evidence type="ECO:0000256" key="1">
    <source>
        <dbReference type="ARBA" id="ARBA00004651"/>
    </source>
</evidence>
<comment type="caution">
    <text evidence="8">The sequence shown here is derived from an EMBL/GenBank/DDBJ whole genome shotgun (WGS) entry which is preliminary data.</text>
</comment>
<evidence type="ECO:0000256" key="3">
    <source>
        <dbReference type="ARBA" id="ARBA00022692"/>
    </source>
</evidence>
<gene>
    <name evidence="8" type="ORF">ASZ90_019163</name>
</gene>
<dbReference type="Pfam" id="PF10035">
    <property type="entry name" value="DUF2179"/>
    <property type="match status" value="1"/>
</dbReference>
<feature type="transmembrane region" description="Helical" evidence="6">
    <location>
        <begin position="80"/>
        <end position="99"/>
    </location>
</feature>
<evidence type="ECO:0000259" key="7">
    <source>
        <dbReference type="Pfam" id="PF10035"/>
    </source>
</evidence>
<reference evidence="8" key="1">
    <citation type="journal article" date="2015" name="Proc. Natl. Acad. Sci. U.S.A.">
        <title>Networks of energetic and metabolic interactions define dynamics in microbial communities.</title>
        <authorList>
            <person name="Embree M."/>
            <person name="Liu J.K."/>
            <person name="Al-Bassam M.M."/>
            <person name="Zengler K."/>
        </authorList>
    </citation>
    <scope>NUCLEOTIDE SEQUENCE</scope>
</reference>
<comment type="subcellular location">
    <subcellularLocation>
        <location evidence="1">Cell membrane</location>
        <topology evidence="1">Multi-pass membrane protein</topology>
    </subcellularLocation>
</comment>
<accession>A0A0W8E404</accession>
<keyword evidence="3 6" id="KW-0812">Transmembrane</keyword>
<proteinExistence type="predicted"/>
<dbReference type="InterPro" id="IPR051461">
    <property type="entry name" value="UPF0750_membrane"/>
</dbReference>